<dbReference type="InterPro" id="IPR023214">
    <property type="entry name" value="HAD_sf"/>
</dbReference>
<dbReference type="InterPro" id="IPR041492">
    <property type="entry name" value="HAD_2"/>
</dbReference>
<gene>
    <name evidence="1" type="ORF">LMF89_15915</name>
</gene>
<dbReference type="SFLD" id="SFLDS00003">
    <property type="entry name" value="Haloacid_Dehalogenase"/>
    <property type="match status" value="1"/>
</dbReference>
<protein>
    <submittedName>
        <fullName evidence="1">HAD family phosphatase</fullName>
    </submittedName>
</protein>
<dbReference type="PANTHER" id="PTHR18901">
    <property type="entry name" value="2-DEOXYGLUCOSE-6-PHOSPHATE PHOSPHATASE 2"/>
    <property type="match status" value="1"/>
</dbReference>
<dbReference type="Gene3D" id="1.10.150.240">
    <property type="entry name" value="Putative phosphatase, domain 2"/>
    <property type="match status" value="1"/>
</dbReference>
<dbReference type="PANTHER" id="PTHR18901:SF38">
    <property type="entry name" value="PSEUDOURIDINE-5'-PHOSPHATASE"/>
    <property type="match status" value="1"/>
</dbReference>
<dbReference type="SUPFAM" id="SSF56784">
    <property type="entry name" value="HAD-like"/>
    <property type="match status" value="1"/>
</dbReference>
<dbReference type="InterPro" id="IPR023198">
    <property type="entry name" value="PGP-like_dom2"/>
</dbReference>
<organism evidence="1 2">
    <name type="scientific">Pelosinus baikalensis</name>
    <dbReference type="NCBI Taxonomy" id="2892015"/>
    <lineage>
        <taxon>Bacteria</taxon>
        <taxon>Bacillati</taxon>
        <taxon>Bacillota</taxon>
        <taxon>Negativicutes</taxon>
        <taxon>Selenomonadales</taxon>
        <taxon>Sporomusaceae</taxon>
        <taxon>Pelosinus</taxon>
    </lineage>
</organism>
<comment type="caution">
    <text evidence="1">The sequence shown here is derived from an EMBL/GenBank/DDBJ whole genome shotgun (WGS) entry which is preliminary data.</text>
</comment>
<accession>A0ABS8HUI3</accession>
<evidence type="ECO:0000313" key="1">
    <source>
        <dbReference type="EMBL" id="MCC5466833.1"/>
    </source>
</evidence>
<proteinExistence type="predicted"/>
<dbReference type="InterPro" id="IPR036412">
    <property type="entry name" value="HAD-like_sf"/>
</dbReference>
<dbReference type="EMBL" id="JAJHJB010000023">
    <property type="protein sequence ID" value="MCC5466833.1"/>
    <property type="molecule type" value="Genomic_DNA"/>
</dbReference>
<dbReference type="NCBIfam" id="TIGR01549">
    <property type="entry name" value="HAD-SF-IA-v1"/>
    <property type="match status" value="1"/>
</dbReference>
<dbReference type="Gene3D" id="3.40.50.1000">
    <property type="entry name" value="HAD superfamily/HAD-like"/>
    <property type="match status" value="1"/>
</dbReference>
<sequence>MEKNSEVLNHKVKAVIFDLDGTLVDSEPNYSKADDVLLGEYGIQALSEEMKKKYVGIGTREMMEDIKGIYGLNESIDILVAKKNKYYLEIAKENTIVFPEMYRFLQFLKENNYPLAIASGSSPEIIDMILAITNLAAYFDVILSAEEVAKGKPAPDVFWEAAKRLGVPFENCLVMEDSLHGVEAAKSASMYCMALPYMMEEPFDDSFLMADVLFKQGIIGFRAEEAIDWLRKNS</sequence>
<dbReference type="SFLD" id="SFLDG01129">
    <property type="entry name" value="C1.5:_HAD__Beta-PGM__Phosphata"/>
    <property type="match status" value="1"/>
</dbReference>
<dbReference type="InterPro" id="IPR006439">
    <property type="entry name" value="HAD-SF_hydro_IA"/>
</dbReference>
<dbReference type="PRINTS" id="PR00413">
    <property type="entry name" value="HADHALOGNASE"/>
</dbReference>
<dbReference type="RefSeq" id="WP_229535925.1">
    <property type="nucleotide sequence ID" value="NZ_JAJHJB010000023.1"/>
</dbReference>
<evidence type="ECO:0000313" key="2">
    <source>
        <dbReference type="Proteomes" id="UP001165492"/>
    </source>
</evidence>
<dbReference type="Pfam" id="PF13419">
    <property type="entry name" value="HAD_2"/>
    <property type="match status" value="1"/>
</dbReference>
<name>A0ABS8HUI3_9FIRM</name>
<reference evidence="1" key="1">
    <citation type="submission" date="2021-11" db="EMBL/GenBank/DDBJ databases">
        <title>Description of a new species Pelosinus isolated from the bottom sediments of Lake Baikal.</title>
        <authorList>
            <person name="Zakharyuk A."/>
        </authorList>
    </citation>
    <scope>NUCLEOTIDE SEQUENCE</scope>
    <source>
        <strain evidence="1">Bkl1</strain>
    </source>
</reference>
<dbReference type="SFLD" id="SFLDG01135">
    <property type="entry name" value="C1.5.6:_HAD__Beta-PGM__Phospha"/>
    <property type="match status" value="1"/>
</dbReference>
<keyword evidence="2" id="KW-1185">Reference proteome</keyword>
<dbReference type="NCBIfam" id="TIGR01509">
    <property type="entry name" value="HAD-SF-IA-v3"/>
    <property type="match status" value="1"/>
</dbReference>
<dbReference type="CDD" id="cd07505">
    <property type="entry name" value="HAD_BPGM-like"/>
    <property type="match status" value="1"/>
</dbReference>
<dbReference type="Proteomes" id="UP001165492">
    <property type="component" value="Unassembled WGS sequence"/>
</dbReference>